<accession>A0ABU0JE56</accession>
<evidence type="ECO:0000256" key="2">
    <source>
        <dbReference type="ARBA" id="ARBA00009677"/>
    </source>
</evidence>
<keyword evidence="8" id="KW-0282">Flagellum</keyword>
<comment type="function">
    <text evidence="5 6">Structural component of flagellum, the bacterial motility apparatus. Part of the rod structure of flagellar basal body.</text>
</comment>
<protein>
    <recommendedName>
        <fullName evidence="3 6">Flagellar basal body rod protein FlgB</fullName>
    </recommendedName>
</protein>
<dbReference type="RefSeq" id="WP_307276544.1">
    <property type="nucleotide sequence ID" value="NZ_JAUSVX010000009.1"/>
</dbReference>
<name>A0ABU0JE56_9HYPH</name>
<comment type="subcellular location">
    <subcellularLocation>
        <location evidence="1 6">Bacterial flagellum basal body</location>
    </subcellularLocation>
</comment>
<organism evidence="8 9">
    <name type="scientific">Labrys wisconsinensis</name>
    <dbReference type="NCBI Taxonomy" id="425677"/>
    <lineage>
        <taxon>Bacteria</taxon>
        <taxon>Pseudomonadati</taxon>
        <taxon>Pseudomonadota</taxon>
        <taxon>Alphaproteobacteria</taxon>
        <taxon>Hyphomicrobiales</taxon>
        <taxon>Xanthobacteraceae</taxon>
        <taxon>Labrys</taxon>
    </lineage>
</organism>
<evidence type="ECO:0000313" key="9">
    <source>
        <dbReference type="Proteomes" id="UP001242480"/>
    </source>
</evidence>
<keyword evidence="8" id="KW-0969">Cilium</keyword>
<keyword evidence="9" id="KW-1185">Reference proteome</keyword>
<sequence length="135" mass="14613">MAFADIPLVDMLKTRMRWLEARQKVLAENVANAETPGYRERDLKPLGFGDLVAGGVSTGAVTAMRTSPMHISTGQGDEQSFGAAREKTFETTPDGNSVVLEDEMTKVAETQQDYQVASLLYTKSLGLLKMAVKGG</sequence>
<dbReference type="Pfam" id="PF00460">
    <property type="entry name" value="Flg_bb_rod"/>
    <property type="match status" value="1"/>
</dbReference>
<dbReference type="Proteomes" id="UP001242480">
    <property type="component" value="Unassembled WGS sequence"/>
</dbReference>
<evidence type="ECO:0000313" key="8">
    <source>
        <dbReference type="EMBL" id="MDQ0471422.1"/>
    </source>
</evidence>
<comment type="similarity">
    <text evidence="2 6">Belongs to the flagella basal body rod proteins family.</text>
</comment>
<keyword evidence="4 6" id="KW-0975">Bacterial flagellum</keyword>
<proteinExistence type="inferred from homology"/>
<reference evidence="8 9" key="1">
    <citation type="submission" date="2023-07" db="EMBL/GenBank/DDBJ databases">
        <title>Genomic Encyclopedia of Type Strains, Phase IV (KMG-IV): sequencing the most valuable type-strain genomes for metagenomic binning, comparative biology and taxonomic classification.</title>
        <authorList>
            <person name="Goeker M."/>
        </authorList>
    </citation>
    <scope>NUCLEOTIDE SEQUENCE [LARGE SCALE GENOMIC DNA]</scope>
    <source>
        <strain evidence="8 9">DSM 19619</strain>
    </source>
</reference>
<evidence type="ECO:0000256" key="5">
    <source>
        <dbReference type="ARBA" id="ARBA00024934"/>
    </source>
</evidence>
<dbReference type="InterPro" id="IPR001444">
    <property type="entry name" value="Flag_bb_rod_N"/>
</dbReference>
<feature type="domain" description="Flagellar basal body rod protein N-terminal" evidence="7">
    <location>
        <begin position="20"/>
        <end position="39"/>
    </location>
</feature>
<gene>
    <name evidence="8" type="ORF">QO011_004447</name>
</gene>
<evidence type="ECO:0000256" key="3">
    <source>
        <dbReference type="ARBA" id="ARBA00014376"/>
    </source>
</evidence>
<dbReference type="InterPro" id="IPR006300">
    <property type="entry name" value="FlgB"/>
</dbReference>
<dbReference type="NCBIfam" id="NF004654">
    <property type="entry name" value="PRK06004.1"/>
    <property type="match status" value="1"/>
</dbReference>
<evidence type="ECO:0000259" key="7">
    <source>
        <dbReference type="Pfam" id="PF00460"/>
    </source>
</evidence>
<dbReference type="EMBL" id="JAUSVX010000009">
    <property type="protein sequence ID" value="MDQ0471422.1"/>
    <property type="molecule type" value="Genomic_DNA"/>
</dbReference>
<comment type="caution">
    <text evidence="8">The sequence shown here is derived from an EMBL/GenBank/DDBJ whole genome shotgun (WGS) entry which is preliminary data.</text>
</comment>
<evidence type="ECO:0000256" key="6">
    <source>
        <dbReference type="PIRNR" id="PIRNR002889"/>
    </source>
</evidence>
<evidence type="ECO:0000256" key="4">
    <source>
        <dbReference type="ARBA" id="ARBA00023143"/>
    </source>
</evidence>
<comment type="subunit">
    <text evidence="6">The basal body constitutes a major portion of the flagellar organelle and consists of a number of rings mounted on a central rod.</text>
</comment>
<dbReference type="PIRSF" id="PIRSF002889">
    <property type="entry name" value="Rod_FlgB"/>
    <property type="match status" value="1"/>
</dbReference>
<evidence type="ECO:0000256" key="1">
    <source>
        <dbReference type="ARBA" id="ARBA00004117"/>
    </source>
</evidence>
<keyword evidence="8" id="KW-0966">Cell projection</keyword>